<feature type="transmembrane region" description="Helical" evidence="8">
    <location>
        <begin position="94"/>
        <end position="114"/>
    </location>
</feature>
<keyword evidence="5 8" id="KW-0812">Transmembrane</keyword>
<proteinExistence type="inferred from homology"/>
<evidence type="ECO:0000256" key="6">
    <source>
        <dbReference type="ARBA" id="ARBA00022989"/>
    </source>
</evidence>
<evidence type="ECO:0000313" key="11">
    <source>
        <dbReference type="Proteomes" id="UP000289546"/>
    </source>
</evidence>
<comment type="caution">
    <text evidence="10">The sequence shown here is derived from an EMBL/GenBank/DDBJ whole genome shotgun (WGS) entry which is preliminary data.</text>
</comment>
<feature type="transmembrane region" description="Helical" evidence="8">
    <location>
        <begin position="285"/>
        <end position="306"/>
    </location>
</feature>
<feature type="transmembrane region" description="Helical" evidence="8">
    <location>
        <begin position="181"/>
        <end position="203"/>
    </location>
</feature>
<dbReference type="GO" id="GO:0022857">
    <property type="term" value="F:transmembrane transporter activity"/>
    <property type="evidence" value="ECO:0007669"/>
    <property type="project" value="InterPro"/>
</dbReference>
<evidence type="ECO:0000259" key="9">
    <source>
        <dbReference type="PROSITE" id="PS50850"/>
    </source>
</evidence>
<reference evidence="10 11" key="1">
    <citation type="submission" date="2015-04" db="EMBL/GenBank/DDBJ databases">
        <title>Comparative genomics of rhizobia nodulating Arachis hypogaea in China.</title>
        <authorList>
            <person name="Li Y."/>
        </authorList>
    </citation>
    <scope>NUCLEOTIDE SEQUENCE [LARGE SCALE GENOMIC DNA]</scope>
    <source>
        <strain evidence="10 11">CCBAU 51757</strain>
    </source>
</reference>
<dbReference type="Pfam" id="PF07690">
    <property type="entry name" value="MFS_1"/>
    <property type="match status" value="1"/>
</dbReference>
<dbReference type="Gene3D" id="1.20.1720.10">
    <property type="entry name" value="Multidrug resistance protein D"/>
    <property type="match status" value="1"/>
</dbReference>
<dbReference type="PROSITE" id="PS50850">
    <property type="entry name" value="MFS"/>
    <property type="match status" value="1"/>
</dbReference>
<dbReference type="Proteomes" id="UP000289546">
    <property type="component" value="Unassembled WGS sequence"/>
</dbReference>
<dbReference type="OrthoDB" id="9812221at2"/>
<dbReference type="InterPro" id="IPR020846">
    <property type="entry name" value="MFS_dom"/>
</dbReference>
<sequence>MSAIATLGPADMARSASPSDLPTAHKVLALGIMSVGFFIAYLDIQIVAASIKEIGGGLSASQDEVSWVQTSYLIAEIIVIPLSGWLSRVMSTRWLFTASAAGFTVASLLCAYAWDIQSMIVFRALQGFLGGSMIPMVFTSALTFFDGKQRVIAASLVGALASLAPTFGPVVGGWITDNWSWHWLFYINVAPGLLVTLLVPLLVDIDRPNPGLLKGADYLGIALMALFLGCLEYVLEEGPRWDWLGDDTIRHCAWISALAGAGFIIRSLTYSQPVVDLRALKIRNFALGSWFSFITGLGIFSTVYLTPLFLGRIRGFDAWQIGTALLSAGVFQLFAVAAYSAVANRIDMRWLMMFGLACFAVAMWLLASVTHEWGWHELLIPQAFRGFAQQFCVAPVVTLTLGTLPPERLKSASGLFNLMRNLGGAIGIAGCGTILNDRVNLHFLRIADHLSAVNSNVTELLNSAVAGYAQAWSDPIHSQTAALKSLWLLAFREAQVQAFADAYLAITVCFALAFFMVPLMRKVAPPKAPSADAH</sequence>
<protein>
    <submittedName>
        <fullName evidence="10">DSBA oxidoreductase</fullName>
    </submittedName>
</protein>
<feature type="transmembrane region" description="Helical" evidence="8">
    <location>
        <begin position="120"/>
        <end position="145"/>
    </location>
</feature>
<feature type="transmembrane region" description="Helical" evidence="8">
    <location>
        <begin position="27"/>
        <end position="47"/>
    </location>
</feature>
<evidence type="ECO:0000313" key="10">
    <source>
        <dbReference type="EMBL" id="RXH38398.1"/>
    </source>
</evidence>
<feature type="transmembrane region" description="Helical" evidence="8">
    <location>
        <begin position="502"/>
        <end position="520"/>
    </location>
</feature>
<keyword evidence="3" id="KW-0813">Transport</keyword>
<dbReference type="AlphaFoldDB" id="A0A4Q0SIS5"/>
<dbReference type="RefSeq" id="WP_128916172.1">
    <property type="nucleotide sequence ID" value="NZ_LBJC01000077.1"/>
</dbReference>
<evidence type="ECO:0000256" key="7">
    <source>
        <dbReference type="ARBA" id="ARBA00023136"/>
    </source>
</evidence>
<evidence type="ECO:0000256" key="8">
    <source>
        <dbReference type="SAM" id="Phobius"/>
    </source>
</evidence>
<dbReference type="CDD" id="cd17503">
    <property type="entry name" value="MFS_LmrB_MDR_like"/>
    <property type="match status" value="1"/>
</dbReference>
<keyword evidence="6 8" id="KW-1133">Transmembrane helix</keyword>
<dbReference type="PANTHER" id="PTHR42718:SF9">
    <property type="entry name" value="MAJOR FACILITATOR SUPERFAMILY MULTIDRUG TRANSPORTER MFSC"/>
    <property type="match status" value="1"/>
</dbReference>
<organism evidence="10 11">
    <name type="scientific">Bradyrhizobium nanningense</name>
    <dbReference type="NCBI Taxonomy" id="1325118"/>
    <lineage>
        <taxon>Bacteria</taxon>
        <taxon>Pseudomonadati</taxon>
        <taxon>Pseudomonadota</taxon>
        <taxon>Alphaproteobacteria</taxon>
        <taxon>Hyphomicrobiales</taxon>
        <taxon>Nitrobacteraceae</taxon>
        <taxon>Bradyrhizobium</taxon>
    </lineage>
</organism>
<dbReference type="Gene3D" id="1.20.1250.20">
    <property type="entry name" value="MFS general substrate transporter like domains"/>
    <property type="match status" value="1"/>
</dbReference>
<dbReference type="SUPFAM" id="SSF103473">
    <property type="entry name" value="MFS general substrate transporter"/>
    <property type="match status" value="1"/>
</dbReference>
<keyword evidence="7 8" id="KW-0472">Membrane</keyword>
<keyword evidence="4" id="KW-1003">Cell membrane</keyword>
<feature type="transmembrane region" description="Helical" evidence="8">
    <location>
        <begin position="248"/>
        <end position="265"/>
    </location>
</feature>
<feature type="transmembrane region" description="Helical" evidence="8">
    <location>
        <begin position="318"/>
        <end position="338"/>
    </location>
</feature>
<keyword evidence="11" id="KW-1185">Reference proteome</keyword>
<dbReference type="GO" id="GO:0005886">
    <property type="term" value="C:plasma membrane"/>
    <property type="evidence" value="ECO:0007669"/>
    <property type="project" value="UniProtKB-SubCell"/>
</dbReference>
<evidence type="ECO:0000256" key="1">
    <source>
        <dbReference type="ARBA" id="ARBA00004651"/>
    </source>
</evidence>
<comment type="similarity">
    <text evidence="2">Belongs to the major facilitator superfamily. EmrB family.</text>
</comment>
<evidence type="ECO:0000256" key="2">
    <source>
        <dbReference type="ARBA" id="ARBA00008537"/>
    </source>
</evidence>
<feature type="domain" description="Major facilitator superfamily (MFS) profile" evidence="9">
    <location>
        <begin position="29"/>
        <end position="521"/>
    </location>
</feature>
<evidence type="ECO:0000256" key="5">
    <source>
        <dbReference type="ARBA" id="ARBA00022692"/>
    </source>
</evidence>
<comment type="subcellular location">
    <subcellularLocation>
        <location evidence="1">Cell membrane</location>
        <topology evidence="1">Multi-pass membrane protein</topology>
    </subcellularLocation>
</comment>
<evidence type="ECO:0000256" key="3">
    <source>
        <dbReference type="ARBA" id="ARBA00022448"/>
    </source>
</evidence>
<dbReference type="NCBIfam" id="TIGR00711">
    <property type="entry name" value="efflux_EmrB"/>
    <property type="match status" value="1"/>
</dbReference>
<dbReference type="PANTHER" id="PTHR42718">
    <property type="entry name" value="MAJOR FACILITATOR SUPERFAMILY MULTIDRUG TRANSPORTER MFSC"/>
    <property type="match status" value="1"/>
</dbReference>
<feature type="transmembrane region" description="Helical" evidence="8">
    <location>
        <begin position="350"/>
        <end position="367"/>
    </location>
</feature>
<dbReference type="InterPro" id="IPR004638">
    <property type="entry name" value="EmrB-like"/>
</dbReference>
<evidence type="ECO:0000256" key="4">
    <source>
        <dbReference type="ARBA" id="ARBA00022475"/>
    </source>
</evidence>
<feature type="transmembrane region" description="Helical" evidence="8">
    <location>
        <begin position="215"/>
        <end position="236"/>
    </location>
</feature>
<dbReference type="EMBL" id="LBJQ01000005">
    <property type="protein sequence ID" value="RXH38398.1"/>
    <property type="molecule type" value="Genomic_DNA"/>
</dbReference>
<name>A0A4Q0SIS5_9BRAD</name>
<gene>
    <name evidence="10" type="ORF">XH99_01190</name>
</gene>
<dbReference type="InterPro" id="IPR036259">
    <property type="entry name" value="MFS_trans_sf"/>
</dbReference>
<dbReference type="InterPro" id="IPR011701">
    <property type="entry name" value="MFS"/>
</dbReference>
<feature type="transmembrane region" description="Helical" evidence="8">
    <location>
        <begin position="152"/>
        <end position="175"/>
    </location>
</feature>
<accession>A0A4Q0SIS5</accession>
<feature type="transmembrane region" description="Helical" evidence="8">
    <location>
        <begin position="67"/>
        <end position="87"/>
    </location>
</feature>